<comment type="caution">
    <text evidence="1">The sequence shown here is derived from an EMBL/GenBank/DDBJ whole genome shotgun (WGS) entry which is preliminary data.</text>
</comment>
<reference evidence="1 2" key="1">
    <citation type="submission" date="2023-08" db="EMBL/GenBank/DDBJ databases">
        <title>Black Yeasts Isolated from many extreme environments.</title>
        <authorList>
            <person name="Coleine C."/>
            <person name="Stajich J.E."/>
            <person name="Selbmann L."/>
        </authorList>
    </citation>
    <scope>NUCLEOTIDE SEQUENCE [LARGE SCALE GENOMIC DNA]</scope>
    <source>
        <strain evidence="1 2">CCFEE 536</strain>
    </source>
</reference>
<keyword evidence="2" id="KW-1185">Reference proteome</keyword>
<gene>
    <name evidence="1" type="ORF">LTR16_006508</name>
</gene>
<name>A0ABR0LVZ2_9PEZI</name>
<proteinExistence type="predicted"/>
<dbReference type="Proteomes" id="UP001357485">
    <property type="component" value="Unassembled WGS sequence"/>
</dbReference>
<accession>A0ABR0LVZ2</accession>
<protein>
    <recommendedName>
        <fullName evidence="3">dUTPase-like domain-containing protein</fullName>
    </recommendedName>
</protein>
<feature type="non-terminal residue" evidence="1">
    <location>
        <position position="1"/>
    </location>
</feature>
<evidence type="ECO:0000313" key="2">
    <source>
        <dbReference type="Proteomes" id="UP001357485"/>
    </source>
</evidence>
<evidence type="ECO:0000313" key="1">
    <source>
        <dbReference type="EMBL" id="KAK5248294.1"/>
    </source>
</evidence>
<evidence type="ECO:0008006" key="3">
    <source>
        <dbReference type="Google" id="ProtNLM"/>
    </source>
</evidence>
<sequence>AETKLAEIPLRGGLDFPLEKGAVLVAVVPLHAPQVRAIPMQAHQARDQQLVAQLVLVCRRGGVGGVGFGGVRGLGFGGVGFGWVAGGGRRGGVGGVGG</sequence>
<organism evidence="1 2">
    <name type="scientific">Cryomyces antarcticus</name>
    <dbReference type="NCBI Taxonomy" id="329879"/>
    <lineage>
        <taxon>Eukaryota</taxon>
        <taxon>Fungi</taxon>
        <taxon>Dikarya</taxon>
        <taxon>Ascomycota</taxon>
        <taxon>Pezizomycotina</taxon>
        <taxon>Dothideomycetes</taxon>
        <taxon>Dothideomycetes incertae sedis</taxon>
        <taxon>Cryomyces</taxon>
    </lineage>
</organism>
<dbReference type="EMBL" id="JAVRRA010009435">
    <property type="protein sequence ID" value="KAK5248294.1"/>
    <property type="molecule type" value="Genomic_DNA"/>
</dbReference>